<dbReference type="Proteomes" id="UP000609121">
    <property type="component" value="Unassembled WGS sequence"/>
</dbReference>
<evidence type="ECO:0000313" key="1">
    <source>
        <dbReference type="EMBL" id="MBE3638026.1"/>
    </source>
</evidence>
<accession>A0A8J7CJX8</accession>
<evidence type="ECO:0000313" key="2">
    <source>
        <dbReference type="Proteomes" id="UP000609121"/>
    </source>
</evidence>
<organism evidence="1 2">
    <name type="scientific">Mangrovicoccus algicola</name>
    <dbReference type="NCBI Taxonomy" id="2771008"/>
    <lineage>
        <taxon>Bacteria</taxon>
        <taxon>Pseudomonadati</taxon>
        <taxon>Pseudomonadota</taxon>
        <taxon>Alphaproteobacteria</taxon>
        <taxon>Rhodobacterales</taxon>
        <taxon>Paracoccaceae</taxon>
        <taxon>Mangrovicoccus</taxon>
    </lineage>
</organism>
<comment type="caution">
    <text evidence="1">The sequence shown here is derived from an EMBL/GenBank/DDBJ whole genome shotgun (WGS) entry which is preliminary data.</text>
</comment>
<proteinExistence type="predicted"/>
<keyword evidence="2" id="KW-1185">Reference proteome</keyword>
<sequence length="77" mass="8654">MYIAPVSAVSPSGDNAATYFMTFDQAVDVWILHWRGQKQQEIAVQLGTNQLRVDAVLNERQHVGSRQKAQQVAYSFS</sequence>
<protein>
    <submittedName>
        <fullName evidence="1">Uncharacterized protein</fullName>
    </submittedName>
</protein>
<reference evidence="1" key="1">
    <citation type="submission" date="2020-09" db="EMBL/GenBank/DDBJ databases">
        <title>A novel bacterium of genus Mangrovicoccus, isolated from South China Sea.</title>
        <authorList>
            <person name="Huang H."/>
            <person name="Mo K."/>
            <person name="Hu Y."/>
        </authorList>
    </citation>
    <scope>NUCLEOTIDE SEQUENCE</scope>
    <source>
        <strain evidence="1">HB182678</strain>
    </source>
</reference>
<dbReference type="EMBL" id="JACVXA010000015">
    <property type="protein sequence ID" value="MBE3638026.1"/>
    <property type="molecule type" value="Genomic_DNA"/>
</dbReference>
<gene>
    <name evidence="1" type="ORF">ICN82_07400</name>
</gene>
<dbReference type="AlphaFoldDB" id="A0A8J7CJX8"/>
<dbReference type="RefSeq" id="WP_193181308.1">
    <property type="nucleotide sequence ID" value="NZ_JACVXA010000015.1"/>
</dbReference>
<name>A0A8J7CJX8_9RHOB</name>